<sequence>MDRIKELYSVRGRKYHHEFVALENIAFEVFKGETIGVIGPNGSGKSTLLEIIAGTLSATSGKVIRQGSVSALLELGAGFNPRFTGRENVYLNASILGIPKHSLEAKLDELLRFADIGEFIDHPVSTYSSGMYVRLAFATAISSDPDILIVDEA</sequence>
<feature type="non-terminal residue" evidence="2">
    <location>
        <position position="153"/>
    </location>
</feature>
<dbReference type="AlphaFoldDB" id="A0A382LQ17"/>
<dbReference type="GO" id="GO:0016887">
    <property type="term" value="F:ATP hydrolysis activity"/>
    <property type="evidence" value="ECO:0007669"/>
    <property type="project" value="InterPro"/>
</dbReference>
<name>A0A382LQ17_9ZZZZ</name>
<organism evidence="2">
    <name type="scientific">marine metagenome</name>
    <dbReference type="NCBI Taxonomy" id="408172"/>
    <lineage>
        <taxon>unclassified sequences</taxon>
        <taxon>metagenomes</taxon>
        <taxon>ecological metagenomes</taxon>
    </lineage>
</organism>
<protein>
    <recommendedName>
        <fullName evidence="1">ABC transporter domain-containing protein</fullName>
    </recommendedName>
</protein>
<dbReference type="SUPFAM" id="SSF52540">
    <property type="entry name" value="P-loop containing nucleoside triphosphate hydrolases"/>
    <property type="match status" value="1"/>
</dbReference>
<dbReference type="Pfam" id="PF00005">
    <property type="entry name" value="ABC_tran"/>
    <property type="match status" value="1"/>
</dbReference>
<dbReference type="GO" id="GO:0005524">
    <property type="term" value="F:ATP binding"/>
    <property type="evidence" value="ECO:0007669"/>
    <property type="project" value="InterPro"/>
</dbReference>
<evidence type="ECO:0000313" key="2">
    <source>
        <dbReference type="EMBL" id="SVC37347.1"/>
    </source>
</evidence>
<dbReference type="InterPro" id="IPR050683">
    <property type="entry name" value="Bact_Polysacc_Export_ATP-bd"/>
</dbReference>
<dbReference type="InterPro" id="IPR003439">
    <property type="entry name" value="ABC_transporter-like_ATP-bd"/>
</dbReference>
<dbReference type="InterPro" id="IPR027417">
    <property type="entry name" value="P-loop_NTPase"/>
</dbReference>
<dbReference type="PANTHER" id="PTHR46743:SF2">
    <property type="entry name" value="TEICHOIC ACIDS EXPORT ATP-BINDING PROTEIN TAGH"/>
    <property type="match status" value="1"/>
</dbReference>
<feature type="domain" description="ABC transporter" evidence="1">
    <location>
        <begin position="22"/>
        <end position="153"/>
    </location>
</feature>
<evidence type="ECO:0000259" key="1">
    <source>
        <dbReference type="Pfam" id="PF00005"/>
    </source>
</evidence>
<reference evidence="2" key="1">
    <citation type="submission" date="2018-05" db="EMBL/GenBank/DDBJ databases">
        <authorList>
            <person name="Lanie J.A."/>
            <person name="Ng W.-L."/>
            <person name="Kazmierczak K.M."/>
            <person name="Andrzejewski T.M."/>
            <person name="Davidsen T.M."/>
            <person name="Wayne K.J."/>
            <person name="Tettelin H."/>
            <person name="Glass J.I."/>
            <person name="Rusch D."/>
            <person name="Podicherti R."/>
            <person name="Tsui H.-C.T."/>
            <person name="Winkler M.E."/>
        </authorList>
    </citation>
    <scope>NUCLEOTIDE SEQUENCE</scope>
</reference>
<dbReference type="PANTHER" id="PTHR46743">
    <property type="entry name" value="TEICHOIC ACIDS EXPORT ATP-BINDING PROTEIN TAGH"/>
    <property type="match status" value="1"/>
</dbReference>
<proteinExistence type="predicted"/>
<dbReference type="EMBL" id="UINC01087735">
    <property type="protein sequence ID" value="SVC37347.1"/>
    <property type="molecule type" value="Genomic_DNA"/>
</dbReference>
<gene>
    <name evidence="2" type="ORF">METZ01_LOCUS290201</name>
</gene>
<dbReference type="Gene3D" id="3.40.50.300">
    <property type="entry name" value="P-loop containing nucleotide triphosphate hydrolases"/>
    <property type="match status" value="1"/>
</dbReference>
<accession>A0A382LQ17</accession>